<proteinExistence type="inferred from homology"/>
<dbReference type="AlphaFoldDB" id="A0A1I4G1D6"/>
<feature type="chain" id="PRO_5039353665" evidence="4">
    <location>
        <begin position="21"/>
        <end position="378"/>
    </location>
</feature>
<dbReference type="OrthoDB" id="9773673at2"/>
<evidence type="ECO:0000256" key="2">
    <source>
        <dbReference type="ARBA" id="ARBA00007639"/>
    </source>
</evidence>
<gene>
    <name evidence="6" type="ORF">SAMN04488085_108109</name>
</gene>
<dbReference type="Pfam" id="PF13407">
    <property type="entry name" value="Peripla_BP_4"/>
    <property type="match status" value="1"/>
</dbReference>
<dbReference type="CDD" id="cd06306">
    <property type="entry name" value="PBP1_TorT-like"/>
    <property type="match status" value="1"/>
</dbReference>
<evidence type="ECO:0000313" key="7">
    <source>
        <dbReference type="Proteomes" id="UP000199152"/>
    </source>
</evidence>
<comment type="similarity">
    <text evidence="2">Belongs to the bacterial solute-binding protein 2 family.</text>
</comment>
<dbReference type="EMBL" id="FOSW01000008">
    <property type="protein sequence ID" value="SFL23938.1"/>
    <property type="molecule type" value="Genomic_DNA"/>
</dbReference>
<dbReference type="STRING" id="504800.SAMN04488085_108109"/>
<keyword evidence="3 4" id="KW-0732">Signal</keyword>
<evidence type="ECO:0000313" key="6">
    <source>
        <dbReference type="EMBL" id="SFL23938.1"/>
    </source>
</evidence>
<dbReference type="PANTHER" id="PTHR46847:SF1">
    <property type="entry name" value="D-ALLOSE-BINDING PERIPLASMIC PROTEIN-RELATED"/>
    <property type="match status" value="1"/>
</dbReference>
<dbReference type="PROSITE" id="PS51257">
    <property type="entry name" value="PROKAR_LIPOPROTEIN"/>
    <property type="match status" value="1"/>
</dbReference>
<dbReference type="SUPFAM" id="SSF53822">
    <property type="entry name" value="Periplasmic binding protein-like I"/>
    <property type="match status" value="1"/>
</dbReference>
<reference evidence="6 7" key="1">
    <citation type="submission" date="2016-10" db="EMBL/GenBank/DDBJ databases">
        <authorList>
            <person name="de Groot N.N."/>
        </authorList>
    </citation>
    <scope>NUCLEOTIDE SEQUENCE [LARGE SCALE GENOMIC DNA]</scope>
    <source>
        <strain evidence="6 7">DSM 45317</strain>
    </source>
</reference>
<dbReference type="Proteomes" id="UP000199152">
    <property type="component" value="Unassembled WGS sequence"/>
</dbReference>
<protein>
    <submittedName>
        <fullName evidence="6">Monosaccharide ABC transporter substrate-binding protein, CUT2 family</fullName>
    </submittedName>
</protein>
<dbReference type="PANTHER" id="PTHR46847">
    <property type="entry name" value="D-ALLOSE-BINDING PERIPLASMIC PROTEIN-RELATED"/>
    <property type="match status" value="1"/>
</dbReference>
<dbReference type="InterPro" id="IPR025997">
    <property type="entry name" value="SBP_2_dom"/>
</dbReference>
<comment type="subcellular location">
    <subcellularLocation>
        <location evidence="1">Cell envelope</location>
    </subcellularLocation>
</comment>
<accession>A0A1I4G1D6</accession>
<keyword evidence="7" id="KW-1185">Reference proteome</keyword>
<feature type="domain" description="Periplasmic binding protein" evidence="5">
    <location>
        <begin position="79"/>
        <end position="335"/>
    </location>
</feature>
<evidence type="ECO:0000256" key="1">
    <source>
        <dbReference type="ARBA" id="ARBA00004196"/>
    </source>
</evidence>
<dbReference type="InParanoid" id="A0A1I4G1D6"/>
<dbReference type="PROSITE" id="PS51318">
    <property type="entry name" value="TAT"/>
    <property type="match status" value="1"/>
</dbReference>
<sequence>MRMKNSVRAFLAGAVVAVLAACGAAGGAGEEAAAAPDASENWTIAADYTQPDGTTEEADYEPMSPDGVEGDWKVCALLPHVKDALWVSANYGNLMEAQRLGVQYNMFEAGGYGNLSTQISQMDDCIVQGYDAIILGAISADGNCSTIERAIEAGIVVIDFINGTNCSDAVKSSELFAQAVVSYYDTAALAAEHLVETSNGEPRKVGVFPGPDGATFANDAAQGFADVTEGTSVETTVVRRGDTGLDVQLSLIQDALQAYPDMTDVFGVDIAAEAGVVALRNAGKTGELGVYGYTIIPGLYEAIQNGDAAGAVADHTPFQGRIAMDMAVRLLEGEELRATRVGPVPVMVSDENVDEVDYVELFGPRDFKPVYEWAPSGS</sequence>
<dbReference type="NCBIfam" id="NF008185">
    <property type="entry name" value="PRK10936.1"/>
    <property type="match status" value="1"/>
</dbReference>
<dbReference type="InterPro" id="IPR028082">
    <property type="entry name" value="Peripla_BP_I"/>
</dbReference>
<organism evidence="6 7">
    <name type="scientific">Geodermatophilus ruber</name>
    <dbReference type="NCBI Taxonomy" id="504800"/>
    <lineage>
        <taxon>Bacteria</taxon>
        <taxon>Bacillati</taxon>
        <taxon>Actinomycetota</taxon>
        <taxon>Actinomycetes</taxon>
        <taxon>Geodermatophilales</taxon>
        <taxon>Geodermatophilaceae</taxon>
        <taxon>Geodermatophilus</taxon>
    </lineage>
</organism>
<evidence type="ECO:0000256" key="4">
    <source>
        <dbReference type="SAM" id="SignalP"/>
    </source>
</evidence>
<dbReference type="InterPro" id="IPR006311">
    <property type="entry name" value="TAT_signal"/>
</dbReference>
<evidence type="ECO:0000256" key="3">
    <source>
        <dbReference type="ARBA" id="ARBA00022729"/>
    </source>
</evidence>
<dbReference type="GO" id="GO:0030313">
    <property type="term" value="C:cell envelope"/>
    <property type="evidence" value="ECO:0007669"/>
    <property type="project" value="UniProtKB-SubCell"/>
</dbReference>
<dbReference type="GO" id="GO:0030246">
    <property type="term" value="F:carbohydrate binding"/>
    <property type="evidence" value="ECO:0007669"/>
    <property type="project" value="UniProtKB-ARBA"/>
</dbReference>
<evidence type="ECO:0000259" key="5">
    <source>
        <dbReference type="Pfam" id="PF13407"/>
    </source>
</evidence>
<dbReference type="Gene3D" id="3.40.50.2300">
    <property type="match status" value="2"/>
</dbReference>
<feature type="signal peptide" evidence="4">
    <location>
        <begin position="1"/>
        <end position="20"/>
    </location>
</feature>
<name>A0A1I4G1D6_9ACTN</name>